<dbReference type="SMART" id="SM00315">
    <property type="entry name" value="RGS"/>
    <property type="match status" value="1"/>
</dbReference>
<feature type="transmembrane region" description="Helical" evidence="2">
    <location>
        <begin position="297"/>
        <end position="317"/>
    </location>
</feature>
<feature type="domain" description="RGS" evidence="3">
    <location>
        <begin position="189"/>
        <end position="254"/>
    </location>
</feature>
<proteinExistence type="predicted"/>
<dbReference type="EMBL" id="JBBJBU010000009">
    <property type="protein sequence ID" value="KAK7204002.1"/>
    <property type="molecule type" value="Genomic_DNA"/>
</dbReference>
<evidence type="ECO:0000256" key="2">
    <source>
        <dbReference type="SAM" id="Phobius"/>
    </source>
</evidence>
<feature type="compositionally biased region" description="Basic and acidic residues" evidence="1">
    <location>
        <begin position="144"/>
        <end position="171"/>
    </location>
</feature>
<keyword evidence="5" id="KW-1185">Reference proteome</keyword>
<evidence type="ECO:0000313" key="5">
    <source>
        <dbReference type="Proteomes" id="UP001498771"/>
    </source>
</evidence>
<evidence type="ECO:0000313" key="4">
    <source>
        <dbReference type="EMBL" id="KAK7204002.1"/>
    </source>
</evidence>
<dbReference type="InterPro" id="IPR016137">
    <property type="entry name" value="RGS"/>
</dbReference>
<dbReference type="InterPro" id="IPR052246">
    <property type="entry name" value="Cell_Polariz_PKAAnc"/>
</dbReference>
<gene>
    <name evidence="4" type="ORF">BZA70DRAFT_281263</name>
</gene>
<comment type="caution">
    <text evidence="4">The sequence shown here is derived from an EMBL/GenBank/DDBJ whole genome shotgun (WGS) entry which is preliminary data.</text>
</comment>
<evidence type="ECO:0000259" key="3">
    <source>
        <dbReference type="PROSITE" id="PS50132"/>
    </source>
</evidence>
<dbReference type="PANTHER" id="PTHR13155">
    <property type="entry name" value="A-KINASE ANCHOR PROTEINS"/>
    <property type="match status" value="1"/>
</dbReference>
<dbReference type="InterPro" id="IPR044926">
    <property type="entry name" value="RGS_subdomain_2"/>
</dbReference>
<protein>
    <submittedName>
        <fullName evidence="4">RGS domain protein</fullName>
    </submittedName>
</protein>
<organism evidence="4 5">
    <name type="scientific">Myxozyma melibiosi</name>
    <dbReference type="NCBI Taxonomy" id="54550"/>
    <lineage>
        <taxon>Eukaryota</taxon>
        <taxon>Fungi</taxon>
        <taxon>Dikarya</taxon>
        <taxon>Ascomycota</taxon>
        <taxon>Saccharomycotina</taxon>
        <taxon>Lipomycetes</taxon>
        <taxon>Lipomycetales</taxon>
        <taxon>Lipomycetaceae</taxon>
        <taxon>Myxozyma</taxon>
    </lineage>
</organism>
<dbReference type="PROSITE" id="PS50132">
    <property type="entry name" value="RGS"/>
    <property type="match status" value="1"/>
</dbReference>
<dbReference type="Pfam" id="PF00615">
    <property type="entry name" value="RGS"/>
    <property type="match status" value="1"/>
</dbReference>
<dbReference type="RefSeq" id="XP_064767035.1">
    <property type="nucleotide sequence ID" value="XM_064913090.1"/>
</dbReference>
<feature type="region of interest" description="Disordered" evidence="1">
    <location>
        <begin position="94"/>
        <end position="114"/>
    </location>
</feature>
<dbReference type="Gene3D" id="1.10.167.10">
    <property type="entry name" value="Regulator of G-protein Signalling 4, domain 2"/>
    <property type="match status" value="1"/>
</dbReference>
<dbReference type="Proteomes" id="UP001498771">
    <property type="component" value="Unassembled WGS sequence"/>
</dbReference>
<feature type="transmembrane region" description="Helical" evidence="2">
    <location>
        <begin position="270"/>
        <end position="290"/>
    </location>
</feature>
<evidence type="ECO:0000256" key="1">
    <source>
        <dbReference type="SAM" id="MobiDB-lite"/>
    </source>
</evidence>
<dbReference type="PANTHER" id="PTHR13155:SF1">
    <property type="entry name" value="A-KINASE ANCHOR PROTEIN 10, MITOCHONDRIAL"/>
    <property type="match status" value="1"/>
</dbReference>
<feature type="region of interest" description="Disordered" evidence="1">
    <location>
        <begin position="138"/>
        <end position="171"/>
    </location>
</feature>
<dbReference type="GeneID" id="90038602"/>
<dbReference type="SUPFAM" id="SSF48097">
    <property type="entry name" value="Regulator of G-protein signaling, RGS"/>
    <property type="match status" value="1"/>
</dbReference>
<feature type="transmembrane region" description="Helical" evidence="2">
    <location>
        <begin position="351"/>
        <end position="372"/>
    </location>
</feature>
<keyword evidence="2" id="KW-0812">Transmembrane</keyword>
<accession>A0ABR1F2H9</accession>
<keyword evidence="2" id="KW-0472">Membrane</keyword>
<feature type="compositionally biased region" description="Basic and acidic residues" evidence="1">
    <location>
        <begin position="94"/>
        <end position="113"/>
    </location>
</feature>
<name>A0ABR1F2H9_9ASCO</name>
<sequence>MESSPQSPARDRLPTLFEVLNRRTLPPVDLYSFYVFMRDQQLQVDYLDFWLDIAQHLSLCRLYVRQLRESLLIETPDIDGKGSPHSSMVLDALKVPKESLSPDEKNSSDESRRVSMIMRSESLTVAEPYSQQDIISKRNSAVKQHQDRQKQLAEQKFGGEKSEELKDSEERRLTLTHSAGSTVTRLHVKESAYGIMATYLVPGAECELALPLHITRGITTSIEVDGRDDPEVFEEAKEYVFQAMEREAFPAFLEYKALGNLSPAGAITRLFIGLFSLFAAFWVAFILIFLDYHKTVRLWLILPFSIGIYGCLSYQYYLDPIFVFSGYSELTYFKYHKLREPYVKSLLVRRAVWVMGVAVLLIICLCVLFGLVPGRRL</sequence>
<keyword evidence="2" id="KW-1133">Transmembrane helix</keyword>
<dbReference type="InterPro" id="IPR036305">
    <property type="entry name" value="RGS_sf"/>
</dbReference>
<reference evidence="4 5" key="1">
    <citation type="submission" date="2024-03" db="EMBL/GenBank/DDBJ databases">
        <title>Genome-scale model development and genomic sequencing of the oleaginous clade Lipomyces.</title>
        <authorList>
            <consortium name="Lawrence Berkeley National Laboratory"/>
            <person name="Czajka J.J."/>
            <person name="Han Y."/>
            <person name="Kim J."/>
            <person name="Mondo S.J."/>
            <person name="Hofstad B.A."/>
            <person name="Robles A."/>
            <person name="Haridas S."/>
            <person name="Riley R."/>
            <person name="LaButti K."/>
            <person name="Pangilinan J."/>
            <person name="Andreopoulos W."/>
            <person name="Lipzen A."/>
            <person name="Yan J."/>
            <person name="Wang M."/>
            <person name="Ng V."/>
            <person name="Grigoriev I.V."/>
            <person name="Spatafora J.W."/>
            <person name="Magnuson J.K."/>
            <person name="Baker S.E."/>
            <person name="Pomraning K.R."/>
        </authorList>
    </citation>
    <scope>NUCLEOTIDE SEQUENCE [LARGE SCALE GENOMIC DNA]</scope>
    <source>
        <strain evidence="4 5">Phaff 52-87</strain>
    </source>
</reference>